<name>A0A1C3EPF4_9GAMM</name>
<dbReference type="InterPro" id="IPR029068">
    <property type="entry name" value="Glyas_Bleomycin-R_OHBP_Dase"/>
</dbReference>
<evidence type="ECO:0000259" key="1">
    <source>
        <dbReference type="PROSITE" id="PS51819"/>
    </source>
</evidence>
<comment type="caution">
    <text evidence="2">The sequence shown here is derived from an EMBL/GenBank/DDBJ whole genome shotgun (WGS) entry which is preliminary data.</text>
</comment>
<dbReference type="CDD" id="cd08357">
    <property type="entry name" value="VOC_like"/>
    <property type="match status" value="1"/>
</dbReference>
<protein>
    <submittedName>
        <fullName evidence="2">Glyoxalase</fullName>
    </submittedName>
</protein>
<dbReference type="PANTHER" id="PTHR39434">
    <property type="match status" value="1"/>
</dbReference>
<dbReference type="AlphaFoldDB" id="A0A1C3EPF4"/>
<dbReference type="SUPFAM" id="SSF54593">
    <property type="entry name" value="Glyoxalase/Bleomycin resistance protein/Dihydroxybiphenyl dioxygenase"/>
    <property type="match status" value="1"/>
</dbReference>
<keyword evidence="3" id="KW-1185">Reference proteome</keyword>
<proteinExistence type="predicted"/>
<dbReference type="InterPro" id="IPR004360">
    <property type="entry name" value="Glyas_Fos-R_dOase_dom"/>
</dbReference>
<dbReference type="Gene3D" id="3.10.180.10">
    <property type="entry name" value="2,3-Dihydroxybiphenyl 1,2-Dioxygenase, domain 1"/>
    <property type="match status" value="1"/>
</dbReference>
<dbReference type="InterPro" id="IPR037523">
    <property type="entry name" value="VOC_core"/>
</dbReference>
<evidence type="ECO:0000313" key="2">
    <source>
        <dbReference type="EMBL" id="ODA35130.1"/>
    </source>
</evidence>
<gene>
    <name evidence="2" type="ORF">A8L45_05510</name>
</gene>
<accession>A0A1C3EPF4</accession>
<dbReference type="Proteomes" id="UP000094936">
    <property type="component" value="Unassembled WGS sequence"/>
</dbReference>
<dbReference type="PROSITE" id="PS51819">
    <property type="entry name" value="VOC"/>
    <property type="match status" value="1"/>
</dbReference>
<dbReference type="PANTHER" id="PTHR39434:SF1">
    <property type="entry name" value="VOC DOMAIN-CONTAINING PROTEIN"/>
    <property type="match status" value="1"/>
</dbReference>
<reference evidence="2 3" key="1">
    <citation type="submission" date="2016-05" db="EMBL/GenBank/DDBJ databases">
        <title>Genomic Taxonomy of the Vibrionaceae.</title>
        <authorList>
            <person name="Gomez-Gil B."/>
            <person name="Enciso-Ibarra J."/>
        </authorList>
    </citation>
    <scope>NUCLEOTIDE SEQUENCE [LARGE SCALE GENOMIC DNA]</scope>
    <source>
        <strain evidence="2 3">CAIM 1920</strain>
    </source>
</reference>
<dbReference type="Pfam" id="PF00903">
    <property type="entry name" value="Glyoxalase"/>
    <property type="match status" value="1"/>
</dbReference>
<organism evidence="2 3">
    <name type="scientific">Veronia pacifica</name>
    <dbReference type="NCBI Taxonomy" id="1080227"/>
    <lineage>
        <taxon>Bacteria</taxon>
        <taxon>Pseudomonadati</taxon>
        <taxon>Pseudomonadota</taxon>
        <taxon>Gammaproteobacteria</taxon>
        <taxon>Vibrionales</taxon>
        <taxon>Vibrionaceae</taxon>
        <taxon>Veronia</taxon>
    </lineage>
</organism>
<dbReference type="RefSeq" id="WP_068900044.1">
    <property type="nucleotide sequence ID" value="NZ_JBHUIF010000013.1"/>
</dbReference>
<dbReference type="EMBL" id="LYBM01000006">
    <property type="protein sequence ID" value="ODA35130.1"/>
    <property type="molecule type" value="Genomic_DNA"/>
</dbReference>
<sequence length="145" mass="16603">MALTPFHVAIPVRDLEESRQFYHNVLNCRQGRSSDCWVDFDLYGHQLVIHQDASIGRDGRLRLHHNSVDTHAVPVPHIGVVLEMDDWEALASRLKRKGVKFVIEPYVRFKGQAGEQATMFFYDPTGNALEFKAFKCIDSQLFATD</sequence>
<feature type="domain" description="VOC" evidence="1">
    <location>
        <begin position="4"/>
        <end position="134"/>
    </location>
</feature>
<evidence type="ECO:0000313" key="3">
    <source>
        <dbReference type="Proteomes" id="UP000094936"/>
    </source>
</evidence>
<dbReference type="OrthoDB" id="793940at2"/>